<proteinExistence type="predicted"/>
<feature type="signal peptide" evidence="1">
    <location>
        <begin position="1"/>
        <end position="18"/>
    </location>
</feature>
<evidence type="ECO:0008006" key="4">
    <source>
        <dbReference type="Google" id="ProtNLM"/>
    </source>
</evidence>
<dbReference type="RefSeq" id="WP_121463058.1">
    <property type="nucleotide sequence ID" value="NZ_RBXB01000004.1"/>
</dbReference>
<keyword evidence="1" id="KW-0732">Signal</keyword>
<gene>
    <name evidence="2" type="ORF">BCF58_3505</name>
</gene>
<comment type="caution">
    <text evidence="2">The sequence shown here is derived from an EMBL/GenBank/DDBJ whole genome shotgun (WGS) entry which is preliminary data.</text>
</comment>
<organism evidence="2 3">
    <name type="scientific">Chryseobacterium defluvii</name>
    <dbReference type="NCBI Taxonomy" id="160396"/>
    <lineage>
        <taxon>Bacteria</taxon>
        <taxon>Pseudomonadati</taxon>
        <taxon>Bacteroidota</taxon>
        <taxon>Flavobacteriia</taxon>
        <taxon>Flavobacteriales</taxon>
        <taxon>Weeksellaceae</taxon>
        <taxon>Chryseobacterium group</taxon>
        <taxon>Chryseobacterium</taxon>
    </lineage>
</organism>
<dbReference type="OrthoDB" id="1330243at2"/>
<dbReference type="EMBL" id="RBXB01000004">
    <property type="protein sequence ID" value="RKS96002.1"/>
    <property type="molecule type" value="Genomic_DNA"/>
</dbReference>
<accession>A0A495S865</accession>
<protein>
    <recommendedName>
        <fullName evidence="4">DUF4397 domain-containing protein</fullName>
    </recommendedName>
</protein>
<evidence type="ECO:0000313" key="2">
    <source>
        <dbReference type="EMBL" id="RKS96002.1"/>
    </source>
</evidence>
<feature type="chain" id="PRO_5019728680" description="DUF4397 domain-containing protein" evidence="1">
    <location>
        <begin position="19"/>
        <end position="231"/>
    </location>
</feature>
<sequence>MKKFITFLGLISYGVLFAQTGNVGIDTTAPTERLDIGSGNVRIRDINTNNGDSTTDKLVVADSNGVLKTATKQPSLLQGGTFADQVTTTQRATSANGVNDIVDMMSKTFIVSKISIVTLSYQLSWNIPSLPGLNEPGLKKVGSYLSFTGLPSGSSLSNAPFAYQSIPLNVTSDLGVAGFNVFSSSHTLQLTPGTYTVTLRGEFRNPTTTNRSIDFGGSGTDFLTITAIGVN</sequence>
<evidence type="ECO:0000313" key="3">
    <source>
        <dbReference type="Proteomes" id="UP000272428"/>
    </source>
</evidence>
<dbReference type="Proteomes" id="UP000272428">
    <property type="component" value="Unassembled WGS sequence"/>
</dbReference>
<keyword evidence="3" id="KW-1185">Reference proteome</keyword>
<name>A0A495S865_9FLAO</name>
<dbReference type="AlphaFoldDB" id="A0A495S865"/>
<reference evidence="2 3" key="1">
    <citation type="submission" date="2018-10" db="EMBL/GenBank/DDBJ databases">
        <title>Genomic Encyclopedia of Archaeal and Bacterial Type Strains, Phase II (KMG-II): from individual species to whole genera.</title>
        <authorList>
            <person name="Goeker M."/>
        </authorList>
    </citation>
    <scope>NUCLEOTIDE SEQUENCE [LARGE SCALE GENOMIC DNA]</scope>
    <source>
        <strain evidence="2 3">DSM 14219</strain>
    </source>
</reference>
<evidence type="ECO:0000256" key="1">
    <source>
        <dbReference type="SAM" id="SignalP"/>
    </source>
</evidence>